<evidence type="ECO:0000313" key="2">
    <source>
        <dbReference type="EMBL" id="KAK6789876.1"/>
    </source>
</evidence>
<dbReference type="Proteomes" id="UP001371456">
    <property type="component" value="Unassembled WGS sequence"/>
</dbReference>
<dbReference type="PANTHER" id="PTHR36045">
    <property type="entry name" value="OS04G0558500 PROTEIN"/>
    <property type="match status" value="1"/>
</dbReference>
<evidence type="ECO:0000256" key="1">
    <source>
        <dbReference type="SAM" id="MobiDB-lite"/>
    </source>
</evidence>
<feature type="region of interest" description="Disordered" evidence="1">
    <location>
        <begin position="1"/>
        <end position="30"/>
    </location>
</feature>
<evidence type="ECO:0000313" key="3">
    <source>
        <dbReference type="Proteomes" id="UP001371456"/>
    </source>
</evidence>
<name>A0AAN8TU15_SOLBU</name>
<dbReference type="AlphaFoldDB" id="A0AAN8TU15"/>
<accession>A0AAN8TU15</accession>
<feature type="compositionally biased region" description="Acidic residues" evidence="1">
    <location>
        <begin position="18"/>
        <end position="30"/>
    </location>
</feature>
<keyword evidence="3" id="KW-1185">Reference proteome</keyword>
<reference evidence="2 3" key="1">
    <citation type="submission" date="2024-02" db="EMBL/GenBank/DDBJ databases">
        <title>de novo genome assembly of Solanum bulbocastanum strain 11H21.</title>
        <authorList>
            <person name="Hosaka A.J."/>
        </authorList>
    </citation>
    <scope>NUCLEOTIDE SEQUENCE [LARGE SCALE GENOMIC DNA]</scope>
    <source>
        <tissue evidence="2">Young leaves</tissue>
    </source>
</reference>
<protein>
    <submittedName>
        <fullName evidence="2">Uncharacterized protein</fullName>
    </submittedName>
</protein>
<dbReference type="PANTHER" id="PTHR36045:SF4">
    <property type="match status" value="1"/>
</dbReference>
<sequence length="207" mass="22831">METRRPNSIGAQQPETLGQDDDDLSESEEGIQELEEEIRELQQQVQQMAEKIVDFRTTLPGQLKTTLDSILTAQRPLFDSPESQPGCSNQPPTSAFSQSEVVLHCLQTGGVSDLEDSLVKILALLVEALKNACRNAKIDVEEPGDALPGEVQKEAEKVQLLKQKITSNASAIPIVLNRMKEGMAKIDKLQSSNKVIHPAFKRGRTCR</sequence>
<comment type="caution">
    <text evidence="2">The sequence shown here is derived from an EMBL/GenBank/DDBJ whole genome shotgun (WGS) entry which is preliminary data.</text>
</comment>
<organism evidence="2 3">
    <name type="scientific">Solanum bulbocastanum</name>
    <name type="common">Wild potato</name>
    <dbReference type="NCBI Taxonomy" id="147425"/>
    <lineage>
        <taxon>Eukaryota</taxon>
        <taxon>Viridiplantae</taxon>
        <taxon>Streptophyta</taxon>
        <taxon>Embryophyta</taxon>
        <taxon>Tracheophyta</taxon>
        <taxon>Spermatophyta</taxon>
        <taxon>Magnoliopsida</taxon>
        <taxon>eudicotyledons</taxon>
        <taxon>Gunneridae</taxon>
        <taxon>Pentapetalae</taxon>
        <taxon>asterids</taxon>
        <taxon>lamiids</taxon>
        <taxon>Solanales</taxon>
        <taxon>Solanaceae</taxon>
        <taxon>Solanoideae</taxon>
        <taxon>Solaneae</taxon>
        <taxon>Solanum</taxon>
    </lineage>
</organism>
<gene>
    <name evidence="2" type="ORF">RDI58_013676</name>
</gene>
<proteinExistence type="predicted"/>
<dbReference type="EMBL" id="JBANQN010000005">
    <property type="protein sequence ID" value="KAK6789876.1"/>
    <property type="molecule type" value="Genomic_DNA"/>
</dbReference>